<dbReference type="InterPro" id="IPR011011">
    <property type="entry name" value="Znf_FYVE_PHD"/>
</dbReference>
<evidence type="ECO:0000259" key="6">
    <source>
        <dbReference type="PROSITE" id="PS50016"/>
    </source>
</evidence>
<feature type="domain" description="PHD-type" evidence="6">
    <location>
        <begin position="12"/>
        <end position="72"/>
    </location>
</feature>
<gene>
    <name evidence="7" type="ORF">PSYICH_LOCUS10876</name>
</gene>
<protein>
    <recommendedName>
        <fullName evidence="6">PHD-type domain-containing protein</fullName>
    </recommendedName>
</protein>
<dbReference type="SMART" id="SM00249">
    <property type="entry name" value="PHD"/>
    <property type="match status" value="1"/>
</dbReference>
<dbReference type="Proteomes" id="UP001153636">
    <property type="component" value="Chromosome 5"/>
</dbReference>
<dbReference type="InterPro" id="IPR019786">
    <property type="entry name" value="Zinc_finger_PHD-type_CS"/>
</dbReference>
<dbReference type="AlphaFoldDB" id="A0A9P0D5T7"/>
<dbReference type="InterPro" id="IPR001965">
    <property type="entry name" value="Znf_PHD"/>
</dbReference>
<dbReference type="InterPro" id="IPR013083">
    <property type="entry name" value="Znf_RING/FYVE/PHD"/>
</dbReference>
<dbReference type="EMBL" id="OV651817">
    <property type="protein sequence ID" value="CAH1110396.1"/>
    <property type="molecule type" value="Genomic_DNA"/>
</dbReference>
<evidence type="ECO:0000256" key="4">
    <source>
        <dbReference type="PROSITE-ProRule" id="PRU00146"/>
    </source>
</evidence>
<keyword evidence="2 4" id="KW-0863">Zinc-finger</keyword>
<dbReference type="GO" id="GO:0008270">
    <property type="term" value="F:zinc ion binding"/>
    <property type="evidence" value="ECO:0007669"/>
    <property type="project" value="UniProtKB-KW"/>
</dbReference>
<evidence type="ECO:0000313" key="7">
    <source>
        <dbReference type="EMBL" id="CAH1110396.1"/>
    </source>
</evidence>
<keyword evidence="5" id="KW-1133">Transmembrane helix</keyword>
<evidence type="ECO:0000256" key="3">
    <source>
        <dbReference type="ARBA" id="ARBA00022833"/>
    </source>
</evidence>
<evidence type="ECO:0000256" key="1">
    <source>
        <dbReference type="ARBA" id="ARBA00022723"/>
    </source>
</evidence>
<organism evidence="7 8">
    <name type="scientific">Psylliodes chrysocephalus</name>
    <dbReference type="NCBI Taxonomy" id="3402493"/>
    <lineage>
        <taxon>Eukaryota</taxon>
        <taxon>Metazoa</taxon>
        <taxon>Ecdysozoa</taxon>
        <taxon>Arthropoda</taxon>
        <taxon>Hexapoda</taxon>
        <taxon>Insecta</taxon>
        <taxon>Pterygota</taxon>
        <taxon>Neoptera</taxon>
        <taxon>Endopterygota</taxon>
        <taxon>Coleoptera</taxon>
        <taxon>Polyphaga</taxon>
        <taxon>Cucujiformia</taxon>
        <taxon>Chrysomeloidea</taxon>
        <taxon>Chrysomelidae</taxon>
        <taxon>Galerucinae</taxon>
        <taxon>Alticini</taxon>
        <taxon>Psylliodes</taxon>
    </lineage>
</organism>
<evidence type="ECO:0000313" key="8">
    <source>
        <dbReference type="Proteomes" id="UP001153636"/>
    </source>
</evidence>
<keyword evidence="5" id="KW-0812">Transmembrane</keyword>
<dbReference type="Pfam" id="PF00628">
    <property type="entry name" value="PHD"/>
    <property type="match status" value="1"/>
</dbReference>
<dbReference type="SUPFAM" id="SSF57903">
    <property type="entry name" value="FYVE/PHD zinc finger"/>
    <property type="match status" value="1"/>
</dbReference>
<dbReference type="PROSITE" id="PS50016">
    <property type="entry name" value="ZF_PHD_2"/>
    <property type="match status" value="1"/>
</dbReference>
<dbReference type="PROSITE" id="PS01359">
    <property type="entry name" value="ZF_PHD_1"/>
    <property type="match status" value="1"/>
</dbReference>
<keyword evidence="3" id="KW-0862">Zinc</keyword>
<name>A0A9P0D5T7_9CUCU</name>
<dbReference type="Gene3D" id="3.30.40.10">
    <property type="entry name" value="Zinc/RING finger domain, C3HC4 (zinc finger)"/>
    <property type="match status" value="1"/>
</dbReference>
<proteinExistence type="predicted"/>
<reference evidence="7" key="1">
    <citation type="submission" date="2022-01" db="EMBL/GenBank/DDBJ databases">
        <authorList>
            <person name="King R."/>
        </authorList>
    </citation>
    <scope>NUCLEOTIDE SEQUENCE</scope>
</reference>
<dbReference type="InterPro" id="IPR019787">
    <property type="entry name" value="Znf_PHD-finger"/>
</dbReference>
<feature type="transmembrane region" description="Helical" evidence="5">
    <location>
        <begin position="120"/>
        <end position="143"/>
    </location>
</feature>
<evidence type="ECO:0000256" key="5">
    <source>
        <dbReference type="SAM" id="Phobius"/>
    </source>
</evidence>
<dbReference type="OrthoDB" id="6775904at2759"/>
<sequence>MGETDEDGEDGDPFCKTCKNEVKHNEQGLLCEGKCQSWYHIACVGISSQQYKKMNGEILKILIWMCPSCKEQLKQLMQIESFGNKMKTLCEKFTSIEEKVKIRFFIHKLYILRNVMAKKLLLMIYKALVELLLRYGIVVWGVMYSSNLTQLKVVQY</sequence>
<accession>A0A9P0D5T7</accession>
<evidence type="ECO:0000256" key="2">
    <source>
        <dbReference type="ARBA" id="ARBA00022771"/>
    </source>
</evidence>
<keyword evidence="5" id="KW-0472">Membrane</keyword>
<keyword evidence="1" id="KW-0479">Metal-binding</keyword>
<keyword evidence="8" id="KW-1185">Reference proteome</keyword>